<name>A0AAJ0M8R6_9PEZI</name>
<keyword evidence="1" id="KW-0732">Signal</keyword>
<sequence>MRFTIALALSFATTALHAAGAGALAVRQQCTVDCACLDQNRNRFWEATERCCRPNGGEPDTPVWPNHLQFLRFARVEGQMLICLKISSLANTAATSHLKQPRRDLAAAAVVVCLNVASRFVLSGLEKLQVPQPPVSTSAFFCLICGKGRSLAESLLGFVVAVFVLQILHSI</sequence>
<gene>
    <name evidence="2" type="ORF">B0T25DRAFT_358306</name>
</gene>
<keyword evidence="3" id="KW-1185">Reference proteome</keyword>
<evidence type="ECO:0000313" key="2">
    <source>
        <dbReference type="EMBL" id="KAK3342070.1"/>
    </source>
</evidence>
<protein>
    <recommendedName>
        <fullName evidence="4">Extracellular membrane protein CFEM domain-containing protein</fullName>
    </recommendedName>
</protein>
<evidence type="ECO:0008006" key="4">
    <source>
        <dbReference type="Google" id="ProtNLM"/>
    </source>
</evidence>
<dbReference type="EMBL" id="JAUIQD010000008">
    <property type="protein sequence ID" value="KAK3342070.1"/>
    <property type="molecule type" value="Genomic_DNA"/>
</dbReference>
<organism evidence="2 3">
    <name type="scientific">Lasiosphaeria hispida</name>
    <dbReference type="NCBI Taxonomy" id="260671"/>
    <lineage>
        <taxon>Eukaryota</taxon>
        <taxon>Fungi</taxon>
        <taxon>Dikarya</taxon>
        <taxon>Ascomycota</taxon>
        <taxon>Pezizomycotina</taxon>
        <taxon>Sordariomycetes</taxon>
        <taxon>Sordariomycetidae</taxon>
        <taxon>Sordariales</taxon>
        <taxon>Lasiosphaeriaceae</taxon>
        <taxon>Lasiosphaeria</taxon>
    </lineage>
</organism>
<comment type="caution">
    <text evidence="2">The sequence shown here is derived from an EMBL/GenBank/DDBJ whole genome shotgun (WGS) entry which is preliminary data.</text>
</comment>
<evidence type="ECO:0000256" key="1">
    <source>
        <dbReference type="SAM" id="SignalP"/>
    </source>
</evidence>
<accession>A0AAJ0M8R6</accession>
<dbReference type="AlphaFoldDB" id="A0AAJ0M8R6"/>
<evidence type="ECO:0000313" key="3">
    <source>
        <dbReference type="Proteomes" id="UP001275084"/>
    </source>
</evidence>
<reference evidence="2" key="1">
    <citation type="journal article" date="2023" name="Mol. Phylogenet. Evol.">
        <title>Genome-scale phylogeny and comparative genomics of the fungal order Sordariales.</title>
        <authorList>
            <person name="Hensen N."/>
            <person name="Bonometti L."/>
            <person name="Westerberg I."/>
            <person name="Brannstrom I.O."/>
            <person name="Guillou S."/>
            <person name="Cros-Aarteil S."/>
            <person name="Calhoun S."/>
            <person name="Haridas S."/>
            <person name="Kuo A."/>
            <person name="Mondo S."/>
            <person name="Pangilinan J."/>
            <person name="Riley R."/>
            <person name="LaButti K."/>
            <person name="Andreopoulos B."/>
            <person name="Lipzen A."/>
            <person name="Chen C."/>
            <person name="Yan M."/>
            <person name="Daum C."/>
            <person name="Ng V."/>
            <person name="Clum A."/>
            <person name="Steindorff A."/>
            <person name="Ohm R.A."/>
            <person name="Martin F."/>
            <person name="Silar P."/>
            <person name="Natvig D.O."/>
            <person name="Lalanne C."/>
            <person name="Gautier V."/>
            <person name="Ament-Velasquez S.L."/>
            <person name="Kruys A."/>
            <person name="Hutchinson M.I."/>
            <person name="Powell A.J."/>
            <person name="Barry K."/>
            <person name="Miller A.N."/>
            <person name="Grigoriev I.V."/>
            <person name="Debuchy R."/>
            <person name="Gladieux P."/>
            <person name="Hiltunen Thoren M."/>
            <person name="Johannesson H."/>
        </authorList>
    </citation>
    <scope>NUCLEOTIDE SEQUENCE</scope>
    <source>
        <strain evidence="2">CBS 955.72</strain>
    </source>
</reference>
<dbReference type="Proteomes" id="UP001275084">
    <property type="component" value="Unassembled WGS sequence"/>
</dbReference>
<reference evidence="2" key="2">
    <citation type="submission" date="2023-06" db="EMBL/GenBank/DDBJ databases">
        <authorList>
            <consortium name="Lawrence Berkeley National Laboratory"/>
            <person name="Haridas S."/>
            <person name="Hensen N."/>
            <person name="Bonometti L."/>
            <person name="Westerberg I."/>
            <person name="Brannstrom I.O."/>
            <person name="Guillou S."/>
            <person name="Cros-Aarteil S."/>
            <person name="Calhoun S."/>
            <person name="Kuo A."/>
            <person name="Mondo S."/>
            <person name="Pangilinan J."/>
            <person name="Riley R."/>
            <person name="Labutti K."/>
            <person name="Andreopoulos B."/>
            <person name="Lipzen A."/>
            <person name="Chen C."/>
            <person name="Yanf M."/>
            <person name="Daum C."/>
            <person name="Ng V."/>
            <person name="Clum A."/>
            <person name="Steindorff A."/>
            <person name="Ohm R."/>
            <person name="Martin F."/>
            <person name="Silar P."/>
            <person name="Natvig D."/>
            <person name="Lalanne C."/>
            <person name="Gautier V."/>
            <person name="Ament-Velasquez S.L."/>
            <person name="Kruys A."/>
            <person name="Hutchinson M.I."/>
            <person name="Powell A.J."/>
            <person name="Barry K."/>
            <person name="Miller A.N."/>
            <person name="Grigoriev I.V."/>
            <person name="Debuchy R."/>
            <person name="Gladieux P."/>
            <person name="Thoren M.H."/>
            <person name="Johannesson H."/>
        </authorList>
    </citation>
    <scope>NUCLEOTIDE SEQUENCE</scope>
    <source>
        <strain evidence="2">CBS 955.72</strain>
    </source>
</reference>
<feature type="chain" id="PRO_5042499982" description="Extracellular membrane protein CFEM domain-containing protein" evidence="1">
    <location>
        <begin position="19"/>
        <end position="171"/>
    </location>
</feature>
<feature type="signal peptide" evidence="1">
    <location>
        <begin position="1"/>
        <end position="18"/>
    </location>
</feature>
<proteinExistence type="predicted"/>